<proteinExistence type="predicted"/>
<dbReference type="AlphaFoldDB" id="A0AAV7IH11"/>
<organism evidence="1 2">
    <name type="scientific">Cotesia glomerata</name>
    <name type="common">Lepidopteran parasitic wasp</name>
    <name type="synonym">Apanteles glomeratus</name>
    <dbReference type="NCBI Taxonomy" id="32391"/>
    <lineage>
        <taxon>Eukaryota</taxon>
        <taxon>Metazoa</taxon>
        <taxon>Ecdysozoa</taxon>
        <taxon>Arthropoda</taxon>
        <taxon>Hexapoda</taxon>
        <taxon>Insecta</taxon>
        <taxon>Pterygota</taxon>
        <taxon>Neoptera</taxon>
        <taxon>Endopterygota</taxon>
        <taxon>Hymenoptera</taxon>
        <taxon>Apocrita</taxon>
        <taxon>Ichneumonoidea</taxon>
        <taxon>Braconidae</taxon>
        <taxon>Microgastrinae</taxon>
        <taxon>Cotesia</taxon>
    </lineage>
</organism>
<gene>
    <name evidence="1" type="ORF">KQX54_019710</name>
</gene>
<reference evidence="1 2" key="1">
    <citation type="journal article" date="2021" name="J. Hered.">
        <title>A chromosome-level genome assembly of the parasitoid wasp, Cotesia glomerata (Hymenoptera: Braconidae).</title>
        <authorList>
            <person name="Pinto B.J."/>
            <person name="Weis J.J."/>
            <person name="Gamble T."/>
            <person name="Ode P.J."/>
            <person name="Paul R."/>
            <person name="Zaspel J.M."/>
        </authorList>
    </citation>
    <scope>NUCLEOTIDE SEQUENCE [LARGE SCALE GENOMIC DNA]</scope>
    <source>
        <strain evidence="1">CgM1</strain>
    </source>
</reference>
<dbReference type="EMBL" id="JAHXZJ010001864">
    <property type="protein sequence ID" value="KAH0550492.1"/>
    <property type="molecule type" value="Genomic_DNA"/>
</dbReference>
<comment type="caution">
    <text evidence="1">The sequence shown here is derived from an EMBL/GenBank/DDBJ whole genome shotgun (WGS) entry which is preliminary data.</text>
</comment>
<evidence type="ECO:0000313" key="1">
    <source>
        <dbReference type="EMBL" id="KAH0550492.1"/>
    </source>
</evidence>
<sequence length="89" mass="10263">MPDPFYPMLYVCWPAHLRRNDVQFNRDDSYPKRAALPERLSKLEPENPEDSAILNKGRQADENWIGWTSPKGNRSMVCAPLEQCGSRIS</sequence>
<accession>A0AAV7IH11</accession>
<name>A0AAV7IH11_COTGL</name>
<evidence type="ECO:0000313" key="2">
    <source>
        <dbReference type="Proteomes" id="UP000826195"/>
    </source>
</evidence>
<protein>
    <submittedName>
        <fullName evidence="1">Uncharacterized protein</fullName>
    </submittedName>
</protein>
<dbReference type="Proteomes" id="UP000826195">
    <property type="component" value="Unassembled WGS sequence"/>
</dbReference>
<keyword evidence="2" id="KW-1185">Reference proteome</keyword>